<sequence length="304" mass="32976">MDLAFGLSPDNKRRTGIEVFVDRSGKMVHLAAVPAEVTAKQTARLFLDIMFRHHDMPIAIVSDRYPVPKPNKHADMTKISAVSTRARTAGSPFNASTVSTPGADTLNTNEQHIQTGPVVNKALDPNKEFSSKAMAFVQRRQIAIRFGQGATAATVDRQKLYADKNGRGNTNGFKVGSLVLLVTHNLARHAVSDLIASKLAPRFVGPFTRLAKDTTTYILDILPSVHPNPTFKMVPLTAVRKSATAPQAAQRFVDNVFRHHGLPKGLTPFYVNELLHSHTPLSLPPASNSNAGEAGADMLETSNT</sequence>
<accession>A0A9W6TXF1</accession>
<organism evidence="2 3">
    <name type="scientific">Phytophthora fragariaefolia</name>
    <dbReference type="NCBI Taxonomy" id="1490495"/>
    <lineage>
        <taxon>Eukaryota</taxon>
        <taxon>Sar</taxon>
        <taxon>Stramenopiles</taxon>
        <taxon>Oomycota</taxon>
        <taxon>Peronosporomycetes</taxon>
        <taxon>Peronosporales</taxon>
        <taxon>Peronosporaceae</taxon>
        <taxon>Phytophthora</taxon>
    </lineage>
</organism>
<dbReference type="PANTHER" id="PTHR45835:SF99">
    <property type="entry name" value="CHROMO DOMAIN-CONTAINING PROTEIN-RELATED"/>
    <property type="match status" value="1"/>
</dbReference>
<evidence type="ECO:0000313" key="3">
    <source>
        <dbReference type="Proteomes" id="UP001165121"/>
    </source>
</evidence>
<evidence type="ECO:0000256" key="1">
    <source>
        <dbReference type="SAM" id="MobiDB-lite"/>
    </source>
</evidence>
<gene>
    <name evidence="2" type="ORF">Pfra01_000286800</name>
</gene>
<evidence type="ECO:0000313" key="2">
    <source>
        <dbReference type="EMBL" id="GMF21474.1"/>
    </source>
</evidence>
<feature type="region of interest" description="Disordered" evidence="1">
    <location>
        <begin position="282"/>
        <end position="304"/>
    </location>
</feature>
<protein>
    <submittedName>
        <fullName evidence="2">Unnamed protein product</fullName>
    </submittedName>
</protein>
<dbReference type="EMBL" id="BSXT01000228">
    <property type="protein sequence ID" value="GMF21474.1"/>
    <property type="molecule type" value="Genomic_DNA"/>
</dbReference>
<reference evidence="2" key="1">
    <citation type="submission" date="2023-04" db="EMBL/GenBank/DDBJ databases">
        <title>Phytophthora fragariaefolia NBRC 109709.</title>
        <authorList>
            <person name="Ichikawa N."/>
            <person name="Sato H."/>
            <person name="Tonouchi N."/>
        </authorList>
    </citation>
    <scope>NUCLEOTIDE SEQUENCE</scope>
    <source>
        <strain evidence="2">NBRC 109709</strain>
    </source>
</reference>
<keyword evidence="3" id="KW-1185">Reference proteome</keyword>
<comment type="caution">
    <text evidence="2">The sequence shown here is derived from an EMBL/GenBank/DDBJ whole genome shotgun (WGS) entry which is preliminary data.</text>
</comment>
<name>A0A9W6TXF1_9STRA</name>
<dbReference type="PANTHER" id="PTHR45835">
    <property type="entry name" value="YALI0A06105P"/>
    <property type="match status" value="1"/>
</dbReference>
<dbReference type="Proteomes" id="UP001165121">
    <property type="component" value="Unassembled WGS sequence"/>
</dbReference>
<proteinExistence type="predicted"/>
<dbReference type="AlphaFoldDB" id="A0A9W6TXF1"/>